<reference evidence="3 4" key="1">
    <citation type="submission" date="2011-02" db="EMBL/GenBank/DDBJ databases">
        <title>The Genome Sequence of Sphaeroforma arctica JP610.</title>
        <authorList>
            <consortium name="The Broad Institute Genome Sequencing Platform"/>
            <person name="Russ C."/>
            <person name="Cuomo C."/>
            <person name="Young S.K."/>
            <person name="Zeng Q."/>
            <person name="Gargeya S."/>
            <person name="Alvarado L."/>
            <person name="Berlin A."/>
            <person name="Chapman S.B."/>
            <person name="Chen Z."/>
            <person name="Freedman E."/>
            <person name="Gellesch M."/>
            <person name="Goldberg J."/>
            <person name="Griggs A."/>
            <person name="Gujja S."/>
            <person name="Heilman E."/>
            <person name="Heiman D."/>
            <person name="Howarth C."/>
            <person name="Mehta T."/>
            <person name="Neiman D."/>
            <person name="Pearson M."/>
            <person name="Roberts A."/>
            <person name="Saif S."/>
            <person name="Shea T."/>
            <person name="Shenoy N."/>
            <person name="Sisk P."/>
            <person name="Stolte C."/>
            <person name="Sykes S."/>
            <person name="White J."/>
            <person name="Yandava C."/>
            <person name="Burger G."/>
            <person name="Gray M.W."/>
            <person name="Holland P.W.H."/>
            <person name="King N."/>
            <person name="Lang F.B.F."/>
            <person name="Roger A.J."/>
            <person name="Ruiz-Trillo I."/>
            <person name="Haas B."/>
            <person name="Nusbaum C."/>
            <person name="Birren B."/>
        </authorList>
    </citation>
    <scope>NUCLEOTIDE SEQUENCE [LARGE SCALE GENOMIC DNA]</scope>
    <source>
        <strain evidence="3 4">JP610</strain>
    </source>
</reference>
<evidence type="ECO:0000256" key="1">
    <source>
        <dbReference type="SAM" id="MobiDB-lite"/>
    </source>
</evidence>
<dbReference type="RefSeq" id="XP_014159506.1">
    <property type="nucleotide sequence ID" value="XM_014304031.1"/>
</dbReference>
<feature type="signal peptide" evidence="2">
    <location>
        <begin position="1"/>
        <end position="22"/>
    </location>
</feature>
<dbReference type="GeneID" id="25902729"/>
<organism evidence="3 4">
    <name type="scientific">Sphaeroforma arctica JP610</name>
    <dbReference type="NCBI Taxonomy" id="667725"/>
    <lineage>
        <taxon>Eukaryota</taxon>
        <taxon>Ichthyosporea</taxon>
        <taxon>Ichthyophonida</taxon>
        <taxon>Sphaeroforma</taxon>
    </lineage>
</organism>
<dbReference type="EMBL" id="KQ241693">
    <property type="protein sequence ID" value="KNC85604.1"/>
    <property type="molecule type" value="Genomic_DNA"/>
</dbReference>
<name>A0A0L0G9M4_9EUKA</name>
<feature type="compositionally biased region" description="Basic and acidic residues" evidence="1">
    <location>
        <begin position="125"/>
        <end position="150"/>
    </location>
</feature>
<gene>
    <name evidence="3" type="ORF">SARC_02225</name>
</gene>
<sequence length="245" mass="27290">MVATKSLLCFIVGSMAWANTNAQPRGEQSLCRAFVEENCECSTATSREERSSCVLECITGNTDGEEVCAKMIERMEAREKCHAFIEQECADCTSDDHQAEHTCVRTCLEENDSEGLCEMRGMGKGRKDGDHEMEDGEHGPHGPRGDHKPSEECRAFVEENCECEMDMDMDMEGMGSEDMEEREEGDAKEDTEGDMQKHRGGPHGGRGGPRMSGEFFECVHECIESLDSDGVCEREEKEVEADDTE</sequence>
<keyword evidence="2" id="KW-0732">Signal</keyword>
<feature type="chain" id="PRO_5005539310" evidence="2">
    <location>
        <begin position="23"/>
        <end position="245"/>
    </location>
</feature>
<dbReference type="AlphaFoldDB" id="A0A0L0G9M4"/>
<feature type="compositionally biased region" description="Basic and acidic residues" evidence="1">
    <location>
        <begin position="188"/>
        <end position="197"/>
    </location>
</feature>
<protein>
    <submittedName>
        <fullName evidence="3">Uncharacterized protein</fullName>
    </submittedName>
</protein>
<keyword evidence="4" id="KW-1185">Reference proteome</keyword>
<evidence type="ECO:0000256" key="2">
    <source>
        <dbReference type="SAM" id="SignalP"/>
    </source>
</evidence>
<feature type="region of interest" description="Disordered" evidence="1">
    <location>
        <begin position="122"/>
        <end position="150"/>
    </location>
</feature>
<feature type="region of interest" description="Disordered" evidence="1">
    <location>
        <begin position="175"/>
        <end position="212"/>
    </location>
</feature>
<feature type="compositionally biased region" description="Acidic residues" evidence="1">
    <location>
        <begin position="175"/>
        <end position="187"/>
    </location>
</feature>
<evidence type="ECO:0000313" key="4">
    <source>
        <dbReference type="Proteomes" id="UP000054560"/>
    </source>
</evidence>
<dbReference type="Proteomes" id="UP000054560">
    <property type="component" value="Unassembled WGS sequence"/>
</dbReference>
<accession>A0A0L0G9M4</accession>
<evidence type="ECO:0000313" key="3">
    <source>
        <dbReference type="EMBL" id="KNC85604.1"/>
    </source>
</evidence>
<proteinExistence type="predicted"/>